<name>A0A166IBZ5_NODSP</name>
<evidence type="ECO:0000256" key="3">
    <source>
        <dbReference type="ARBA" id="ARBA00022679"/>
    </source>
</evidence>
<comment type="catalytic activity">
    <reaction evidence="8">
        <text>(sulfur carrier)-H + L-cysteine = (sulfur carrier)-SH + L-alanine</text>
        <dbReference type="Rhea" id="RHEA:43892"/>
        <dbReference type="Rhea" id="RHEA-COMP:14737"/>
        <dbReference type="Rhea" id="RHEA-COMP:14739"/>
        <dbReference type="ChEBI" id="CHEBI:29917"/>
        <dbReference type="ChEBI" id="CHEBI:35235"/>
        <dbReference type="ChEBI" id="CHEBI:57972"/>
        <dbReference type="ChEBI" id="CHEBI:64428"/>
        <dbReference type="EC" id="2.8.1.7"/>
    </reaction>
</comment>
<keyword evidence="6" id="KW-0408">Iron</keyword>
<dbReference type="GO" id="GO:0031071">
    <property type="term" value="F:cysteine desulfurase activity"/>
    <property type="evidence" value="ECO:0007669"/>
    <property type="project" value="UniProtKB-EC"/>
</dbReference>
<dbReference type="InterPro" id="IPR015421">
    <property type="entry name" value="PyrdxlP-dep_Trfase_major"/>
</dbReference>
<dbReference type="Gene3D" id="3.90.1150.10">
    <property type="entry name" value="Aspartate Aminotransferase, domain 1"/>
    <property type="match status" value="1"/>
</dbReference>
<evidence type="ECO:0000256" key="2">
    <source>
        <dbReference type="ARBA" id="ARBA00006490"/>
    </source>
</evidence>
<keyword evidence="3 10" id="KW-0808">Transferase</keyword>
<dbReference type="InterPro" id="IPR015424">
    <property type="entry name" value="PyrdxlP-dep_Trfase"/>
</dbReference>
<dbReference type="RefSeq" id="WP_063874137.1">
    <property type="nucleotide sequence ID" value="NZ_CAWMRI010000261.1"/>
</dbReference>
<dbReference type="GO" id="GO:0008483">
    <property type="term" value="F:transaminase activity"/>
    <property type="evidence" value="ECO:0007669"/>
    <property type="project" value="UniProtKB-KW"/>
</dbReference>
<evidence type="ECO:0000256" key="7">
    <source>
        <dbReference type="ARBA" id="ARBA00023014"/>
    </source>
</evidence>
<dbReference type="PIRSF" id="PIRSF005572">
    <property type="entry name" value="NifS"/>
    <property type="match status" value="1"/>
</dbReference>
<dbReference type="AlphaFoldDB" id="A0A166IBZ5"/>
<dbReference type="OrthoDB" id="9808002at2"/>
<evidence type="ECO:0000256" key="4">
    <source>
        <dbReference type="ARBA" id="ARBA00022723"/>
    </source>
</evidence>
<reference evidence="10 11" key="1">
    <citation type="submission" date="2016-04" db="EMBL/GenBank/DDBJ databases">
        <title>Draft Genome Assembly of the Bloom-forming Cyanobacterium Nodularia spumigena Strain CENA596 in Shrimp Production Ponds.</title>
        <authorList>
            <person name="Popin R.V."/>
            <person name="Rigonato J."/>
            <person name="Abreu V.A."/>
            <person name="Andreote A.P."/>
            <person name="Silveira S.B."/>
            <person name="Odebrecht C."/>
            <person name="Fiore M.F."/>
        </authorList>
    </citation>
    <scope>NUCLEOTIDE SEQUENCE [LARGE SCALE GENOMIC DNA]</scope>
    <source>
        <strain evidence="10 11">CENA596</strain>
    </source>
</reference>
<protein>
    <submittedName>
        <fullName evidence="10">Aminotransferase</fullName>
    </submittedName>
</protein>
<evidence type="ECO:0000256" key="8">
    <source>
        <dbReference type="ARBA" id="ARBA00050776"/>
    </source>
</evidence>
<accession>A0A166IBZ5</accession>
<dbReference type="SUPFAM" id="SSF53383">
    <property type="entry name" value="PLP-dependent transferases"/>
    <property type="match status" value="1"/>
</dbReference>
<organism evidence="10 11">
    <name type="scientific">Nodularia spumigena CENA596</name>
    <dbReference type="NCBI Taxonomy" id="1819295"/>
    <lineage>
        <taxon>Bacteria</taxon>
        <taxon>Bacillati</taxon>
        <taxon>Cyanobacteriota</taxon>
        <taxon>Cyanophyceae</taxon>
        <taxon>Nostocales</taxon>
        <taxon>Nodulariaceae</taxon>
        <taxon>Nodularia</taxon>
    </lineage>
</organism>
<keyword evidence="10" id="KW-0032">Aminotransferase</keyword>
<evidence type="ECO:0000313" key="11">
    <source>
        <dbReference type="Proteomes" id="UP000076555"/>
    </source>
</evidence>
<keyword evidence="5" id="KW-0663">Pyridoxal phosphate</keyword>
<dbReference type="Pfam" id="PF00266">
    <property type="entry name" value="Aminotran_5"/>
    <property type="match status" value="1"/>
</dbReference>
<comment type="caution">
    <text evidence="10">The sequence shown here is derived from an EMBL/GenBank/DDBJ whole genome shotgun (WGS) entry which is preliminary data.</text>
</comment>
<dbReference type="GO" id="GO:0046872">
    <property type="term" value="F:metal ion binding"/>
    <property type="evidence" value="ECO:0007669"/>
    <property type="project" value="UniProtKB-KW"/>
</dbReference>
<dbReference type="PANTHER" id="PTHR11601:SF34">
    <property type="entry name" value="CYSTEINE DESULFURASE"/>
    <property type="match status" value="1"/>
</dbReference>
<dbReference type="EMBL" id="LWAJ01000261">
    <property type="protein sequence ID" value="KZL48197.1"/>
    <property type="molecule type" value="Genomic_DNA"/>
</dbReference>
<evidence type="ECO:0000259" key="9">
    <source>
        <dbReference type="Pfam" id="PF00266"/>
    </source>
</evidence>
<dbReference type="InterPro" id="IPR016454">
    <property type="entry name" value="Cysteine_dSase"/>
</dbReference>
<dbReference type="InterPro" id="IPR000192">
    <property type="entry name" value="Aminotrans_V_dom"/>
</dbReference>
<comment type="similarity">
    <text evidence="2">Belongs to the class-V pyridoxal-phosphate-dependent aminotransferase family. NifS/IscS subfamily.</text>
</comment>
<dbReference type="Proteomes" id="UP000076555">
    <property type="component" value="Unassembled WGS sequence"/>
</dbReference>
<gene>
    <name evidence="10" type="ORF">A2T98_19140</name>
</gene>
<dbReference type="InterPro" id="IPR015422">
    <property type="entry name" value="PyrdxlP-dep_Trfase_small"/>
</dbReference>
<proteinExistence type="inferred from homology"/>
<keyword evidence="4" id="KW-0479">Metal-binding</keyword>
<sequence>MTTQETIIYLDYHSTTPVDLRVAEKVMYYMTTAFGNANSVDHIYGDEAAQVVKHSRQQIAELINASPKEIIFTSGATESINLAIQGYVSQQHHPCKIIVSPVEHKAVLDTCAALAKKKLAEIVWLKVNQQAQIDLEYLEKVCSEGASLLCVMAANNEVGTIYPISEIGAIASSYNIPFLCDASQAVGKIPLNFQDWGITYLAISGHKLYAPKGVGALVVKKGEHLQPIIYGGGHQQGIRSGTLNVPGIAGLGEACHWRRLEMEKDEQAIALLRNQLQNLLQSQIPDLVINGDLNNRLSGNLHIAIPNIPNSAIIARFRHQLAISTGAACSSGVVAPSHVLQAMNLPENLIEGALRIGIGKFTTKAEIEKTSSLIINAVNKIQQLVS</sequence>
<comment type="cofactor">
    <cofactor evidence="1">
        <name>pyridoxal 5'-phosphate</name>
        <dbReference type="ChEBI" id="CHEBI:597326"/>
    </cofactor>
</comment>
<evidence type="ECO:0000313" key="10">
    <source>
        <dbReference type="EMBL" id="KZL48197.1"/>
    </source>
</evidence>
<keyword evidence="7" id="KW-0411">Iron-sulfur</keyword>
<dbReference type="Gene3D" id="3.40.640.10">
    <property type="entry name" value="Type I PLP-dependent aspartate aminotransferase-like (Major domain)"/>
    <property type="match status" value="1"/>
</dbReference>
<dbReference type="PANTHER" id="PTHR11601">
    <property type="entry name" value="CYSTEINE DESULFURYLASE FAMILY MEMBER"/>
    <property type="match status" value="1"/>
</dbReference>
<feature type="domain" description="Aminotransferase class V" evidence="9">
    <location>
        <begin position="8"/>
        <end position="369"/>
    </location>
</feature>
<evidence type="ECO:0000256" key="6">
    <source>
        <dbReference type="ARBA" id="ARBA00023004"/>
    </source>
</evidence>
<evidence type="ECO:0000256" key="1">
    <source>
        <dbReference type="ARBA" id="ARBA00001933"/>
    </source>
</evidence>
<dbReference type="GO" id="GO:0051536">
    <property type="term" value="F:iron-sulfur cluster binding"/>
    <property type="evidence" value="ECO:0007669"/>
    <property type="project" value="UniProtKB-KW"/>
</dbReference>
<evidence type="ECO:0000256" key="5">
    <source>
        <dbReference type="ARBA" id="ARBA00022898"/>
    </source>
</evidence>